<reference evidence="6 7" key="1">
    <citation type="submission" date="2020-04" db="EMBL/GenBank/DDBJ databases">
        <title>Thalassotalea sp. M1531, isolated from the surface of marine red alga.</title>
        <authorList>
            <person name="Pang L."/>
            <person name="Lu D.-C."/>
        </authorList>
    </citation>
    <scope>NUCLEOTIDE SEQUENCE [LARGE SCALE GENOMIC DNA]</scope>
    <source>
        <strain evidence="6 7">M1531</strain>
    </source>
</reference>
<dbReference type="PANTHER" id="PTHR30349">
    <property type="entry name" value="PHAGE INTEGRASE-RELATED"/>
    <property type="match status" value="1"/>
</dbReference>
<dbReference type="EMBL" id="JABBXH010000004">
    <property type="protein sequence ID" value="NMP32612.1"/>
    <property type="molecule type" value="Genomic_DNA"/>
</dbReference>
<organism evidence="6 7">
    <name type="scientific">Thalassotalea algicola</name>
    <dbReference type="NCBI Taxonomy" id="2716224"/>
    <lineage>
        <taxon>Bacteria</taxon>
        <taxon>Pseudomonadati</taxon>
        <taxon>Pseudomonadota</taxon>
        <taxon>Gammaproteobacteria</taxon>
        <taxon>Alteromonadales</taxon>
        <taxon>Colwelliaceae</taxon>
        <taxon>Thalassotalea</taxon>
    </lineage>
</organism>
<evidence type="ECO:0000313" key="7">
    <source>
        <dbReference type="Proteomes" id="UP000568664"/>
    </source>
</evidence>
<dbReference type="PANTHER" id="PTHR30349:SF41">
    <property type="entry name" value="INTEGRASE_RECOMBINASE PROTEIN MJ0367-RELATED"/>
    <property type="match status" value="1"/>
</dbReference>
<dbReference type="GO" id="GO:0015074">
    <property type="term" value="P:DNA integration"/>
    <property type="evidence" value="ECO:0007669"/>
    <property type="project" value="UniProtKB-KW"/>
</dbReference>
<feature type="domain" description="Tyr recombinase" evidence="5">
    <location>
        <begin position="429"/>
        <end position="635"/>
    </location>
</feature>
<dbReference type="GO" id="GO:0003677">
    <property type="term" value="F:DNA binding"/>
    <property type="evidence" value="ECO:0007669"/>
    <property type="project" value="UniProtKB-KW"/>
</dbReference>
<keyword evidence="3" id="KW-0238">DNA-binding</keyword>
<sequence length="642" mass="74850">MNRLSHYLYKYPHSKNFYFRVRIPNQIIKHFSLENQFFIGSLNTSDLNVAQRLALLIKPLLFRESIMWDYSEAMDMVREIREAQAKEDMQGDKWDFRNYLKERFKQYLSWGKQAIAAEMSVTESLDELPQITPQDISTFQEYLQSNITPQGFDGNTELLAQKGYLLSFLDDYAAFTRTNEFRRAKQPSDSQLSLTQATAAEKLFSEFGYGESYVKAFPLEVYTDEPDGEALARFVARHLSLEFSFKQSLAKQLKEYKQSFDCFSEEAFERESLSPTQMQSFSEMFETLKETLSTIKDFKAEQAAKKEAEEAVQLSEMAKLFMVEKAKSTQADTVRQYEIAFEYLYSLIGEDCNILNFDREQAVEIKESLLSKYANGEKGRKQETIAVATLNKYLSNYGAFFNWCYQHKKINKGNQFMKLSIKETDKNTASRRSYTQSEINKIMAYEPLKKSEAKTIRDDIYWFPKVALYTGMRLNEIAALTVDDFQIEKGIHFINLTDKKLKTESSRRVVPVHSKLIELGLIKFVEEKRNKGEEIVFSQIRVGKTEKKRDGWAEPISRWFNRTALRNMGVDKDQEAQQGIMIDFHCFRTTFISRLKFKGCDGYMVKQVVGHMKSDNVTFERYGKNTSTHMEALKELVEQVDY</sequence>
<evidence type="ECO:0000259" key="5">
    <source>
        <dbReference type="PROSITE" id="PS51898"/>
    </source>
</evidence>
<keyword evidence="7" id="KW-1185">Reference proteome</keyword>
<dbReference type="InterPro" id="IPR046668">
    <property type="entry name" value="DUF6538"/>
</dbReference>
<dbReference type="Pfam" id="PF00589">
    <property type="entry name" value="Phage_integrase"/>
    <property type="match status" value="1"/>
</dbReference>
<dbReference type="InterPro" id="IPR013762">
    <property type="entry name" value="Integrase-like_cat_sf"/>
</dbReference>
<dbReference type="InterPro" id="IPR010998">
    <property type="entry name" value="Integrase_recombinase_N"/>
</dbReference>
<dbReference type="GO" id="GO:0006310">
    <property type="term" value="P:DNA recombination"/>
    <property type="evidence" value="ECO:0007669"/>
    <property type="project" value="UniProtKB-KW"/>
</dbReference>
<dbReference type="PROSITE" id="PS51898">
    <property type="entry name" value="TYR_RECOMBINASE"/>
    <property type="match status" value="1"/>
</dbReference>
<name>A0A7Y0Q866_9GAMM</name>
<protein>
    <submittedName>
        <fullName evidence="6">Site-specific integrase</fullName>
    </submittedName>
</protein>
<dbReference type="Gene3D" id="1.10.150.130">
    <property type="match status" value="1"/>
</dbReference>
<proteinExistence type="inferred from homology"/>
<dbReference type="InterPro" id="IPR011010">
    <property type="entry name" value="DNA_brk_join_enz"/>
</dbReference>
<dbReference type="InterPro" id="IPR050090">
    <property type="entry name" value="Tyrosine_recombinase_XerCD"/>
</dbReference>
<dbReference type="CDD" id="cd01184">
    <property type="entry name" value="INT_C_like_1"/>
    <property type="match status" value="1"/>
</dbReference>
<gene>
    <name evidence="6" type="ORF">HII17_13680</name>
</gene>
<dbReference type="AlphaFoldDB" id="A0A7Y0Q866"/>
<dbReference type="SUPFAM" id="SSF56349">
    <property type="entry name" value="DNA breaking-rejoining enzymes"/>
    <property type="match status" value="1"/>
</dbReference>
<dbReference type="InterPro" id="IPR002104">
    <property type="entry name" value="Integrase_catalytic"/>
</dbReference>
<evidence type="ECO:0000256" key="4">
    <source>
        <dbReference type="ARBA" id="ARBA00023172"/>
    </source>
</evidence>
<evidence type="ECO:0000256" key="2">
    <source>
        <dbReference type="ARBA" id="ARBA00022908"/>
    </source>
</evidence>
<dbReference type="RefSeq" id="WP_169075934.1">
    <property type="nucleotide sequence ID" value="NZ_JABBXH010000004.1"/>
</dbReference>
<evidence type="ECO:0000313" key="6">
    <source>
        <dbReference type="EMBL" id="NMP32612.1"/>
    </source>
</evidence>
<evidence type="ECO:0000256" key="3">
    <source>
        <dbReference type="ARBA" id="ARBA00023125"/>
    </source>
</evidence>
<dbReference type="Pfam" id="PF20172">
    <property type="entry name" value="DUF6538"/>
    <property type="match status" value="1"/>
</dbReference>
<comment type="similarity">
    <text evidence="1">Belongs to the 'phage' integrase family.</text>
</comment>
<dbReference type="Proteomes" id="UP000568664">
    <property type="component" value="Unassembled WGS sequence"/>
</dbReference>
<keyword evidence="4" id="KW-0233">DNA recombination</keyword>
<comment type="caution">
    <text evidence="6">The sequence shown here is derived from an EMBL/GenBank/DDBJ whole genome shotgun (WGS) entry which is preliminary data.</text>
</comment>
<keyword evidence="2" id="KW-0229">DNA integration</keyword>
<evidence type="ECO:0000256" key="1">
    <source>
        <dbReference type="ARBA" id="ARBA00008857"/>
    </source>
</evidence>
<accession>A0A7Y0Q866</accession>
<dbReference type="Gene3D" id="1.10.443.10">
    <property type="entry name" value="Intergrase catalytic core"/>
    <property type="match status" value="1"/>
</dbReference>